<gene>
    <name evidence="1" type="ORF">D3H34_33765</name>
</gene>
<dbReference type="Proteomes" id="UP000265619">
    <property type="component" value="Unassembled WGS sequence"/>
</dbReference>
<sequence length="173" mass="17260">IKALGSAGDFLVSWSGHDAGGGENSVFVQKVLADGTVVGTPTLLEATGNTAGNDQVPVVMTIGSGSDGAYVVAWQGMDAGESDNSIYVQYFDAQGNAKAGGATKLEAPGYASGSDAAVQLAPLGNSGAFVAVWSGAESASESSIYVQRFDSTGTPAGQPLMLEATGRSDGFNG</sequence>
<feature type="non-terminal residue" evidence="1">
    <location>
        <position position="173"/>
    </location>
</feature>
<feature type="non-terminal residue" evidence="1">
    <location>
        <position position="1"/>
    </location>
</feature>
<evidence type="ECO:0000313" key="1">
    <source>
        <dbReference type="EMBL" id="RIX67451.1"/>
    </source>
</evidence>
<dbReference type="EMBL" id="QXMN01000380">
    <property type="protein sequence ID" value="RIX67451.1"/>
    <property type="molecule type" value="Genomic_DNA"/>
</dbReference>
<organism evidence="1 2">
    <name type="scientific">Acidovorax cavernicola</name>
    <dbReference type="NCBI Taxonomy" id="1675792"/>
    <lineage>
        <taxon>Bacteria</taxon>
        <taxon>Pseudomonadati</taxon>
        <taxon>Pseudomonadota</taxon>
        <taxon>Betaproteobacteria</taxon>
        <taxon>Burkholderiales</taxon>
        <taxon>Comamonadaceae</taxon>
        <taxon>Acidovorax</taxon>
    </lineage>
</organism>
<evidence type="ECO:0000313" key="2">
    <source>
        <dbReference type="Proteomes" id="UP000265619"/>
    </source>
</evidence>
<dbReference type="RefSeq" id="WP_205736894.1">
    <property type="nucleotide sequence ID" value="NZ_QXMN01000380.1"/>
</dbReference>
<reference evidence="1 2" key="1">
    <citation type="submission" date="2018-09" db="EMBL/GenBank/DDBJ databases">
        <title>Acidovorax cavernicola nov. sp. isolated from Gruta de las Maravillas (Aracena, Spain).</title>
        <authorList>
            <person name="Jurado V."/>
            <person name="Gutierrez-Patricio S."/>
            <person name="Gonzalez-Pimentel J.L."/>
            <person name="Miller A.Z."/>
            <person name="Laiz L."/>
            <person name="Saiz-Jimenez C."/>
        </authorList>
    </citation>
    <scope>NUCLEOTIDE SEQUENCE [LARGE SCALE GENOMIC DNA]</scope>
    <source>
        <strain evidence="1 2">1011MAR4D40.2</strain>
    </source>
</reference>
<protein>
    <submittedName>
        <fullName evidence="1">Uncharacterized protein</fullName>
    </submittedName>
</protein>
<proteinExistence type="predicted"/>
<keyword evidence="2" id="KW-1185">Reference proteome</keyword>
<comment type="caution">
    <text evidence="1">The sequence shown here is derived from an EMBL/GenBank/DDBJ whole genome shotgun (WGS) entry which is preliminary data.</text>
</comment>
<name>A0A9X8CXG5_9BURK</name>
<dbReference type="AlphaFoldDB" id="A0A9X8CXG5"/>
<accession>A0A9X8CXG5</accession>